<comment type="caution">
    <text evidence="1">The sequence shown here is derived from an EMBL/GenBank/DDBJ whole genome shotgun (WGS) entry which is preliminary data.</text>
</comment>
<evidence type="ECO:0000313" key="1">
    <source>
        <dbReference type="EMBL" id="OAQ86789.1"/>
    </source>
</evidence>
<sequence>MRTLAVTPSRLGSRRVSIHRRGLPHVNPGAGASSRGFVLQSTVYMFQDGTGNQGSDTQWYGRDYQGCGSQVPCKQRLWWFRVNEGTSAESKRRLHGRGGMDGLPCACHGIRNLHSVRVDAALCGHAQRRRHSALPPDAVEQVVCLRAKDVIAQRRLARLRLMPGGPSTRQGSAPEKSNRWPLWTLAAAATDPCQGGQRLWTAGGFGSLFASVSRLALASQLARVLSYSTPELDTCR</sequence>
<dbReference type="AlphaFoldDB" id="A0A179HBH6"/>
<dbReference type="EMBL" id="LSBI01000001">
    <property type="protein sequence ID" value="OAQ94755.1"/>
    <property type="molecule type" value="Genomic_DNA"/>
</dbReference>
<reference evidence="1 3" key="1">
    <citation type="submission" date="2016-01" db="EMBL/GenBank/DDBJ databases">
        <title>Biosynthesis of antibiotic leucinostatins and their inhibition on Phytophthora in bio-control Purpureocillium lilacinum.</title>
        <authorList>
            <person name="Wang G."/>
            <person name="Liu Z."/>
            <person name="Lin R."/>
            <person name="Li E."/>
            <person name="Mao Z."/>
            <person name="Ling J."/>
            <person name="Yin W."/>
            <person name="Xie B."/>
        </authorList>
    </citation>
    <scope>NUCLEOTIDE SEQUENCE [LARGE SCALE GENOMIC DNA]</scope>
    <source>
        <strain evidence="1">PLBJ-1</strain>
        <strain evidence="2">PLFJ-1</strain>
    </source>
</reference>
<evidence type="ECO:0000313" key="3">
    <source>
        <dbReference type="Proteomes" id="UP000078240"/>
    </source>
</evidence>
<name>A0A179HBH6_PURLI</name>
<dbReference type="EMBL" id="LSBH01000001">
    <property type="protein sequence ID" value="OAQ86789.1"/>
    <property type="molecule type" value="Genomic_DNA"/>
</dbReference>
<proteinExistence type="predicted"/>
<dbReference type="Proteomes" id="UP000078240">
    <property type="component" value="Unassembled WGS sequence"/>
</dbReference>
<gene>
    <name evidence="1" type="ORF">VFPBJ_00829</name>
    <name evidence="2" type="ORF">VFPFJ_00864</name>
</gene>
<evidence type="ECO:0000313" key="2">
    <source>
        <dbReference type="EMBL" id="OAQ94755.1"/>
    </source>
</evidence>
<organism evidence="1 3">
    <name type="scientific">Purpureocillium lilacinum</name>
    <name type="common">Paecilomyces lilacinus</name>
    <dbReference type="NCBI Taxonomy" id="33203"/>
    <lineage>
        <taxon>Eukaryota</taxon>
        <taxon>Fungi</taxon>
        <taxon>Dikarya</taxon>
        <taxon>Ascomycota</taxon>
        <taxon>Pezizomycotina</taxon>
        <taxon>Sordariomycetes</taxon>
        <taxon>Hypocreomycetidae</taxon>
        <taxon>Hypocreales</taxon>
        <taxon>Ophiocordycipitaceae</taxon>
        <taxon>Purpureocillium</taxon>
    </lineage>
</organism>
<accession>A0A179HBH6</accession>
<protein>
    <submittedName>
        <fullName evidence="1">Uncharacterized protein</fullName>
    </submittedName>
</protein>
<dbReference type="Proteomes" id="UP000078340">
    <property type="component" value="Unassembled WGS sequence"/>
</dbReference>